<comment type="caution">
    <text evidence="3">The sequence shown here is derived from an EMBL/GenBank/DDBJ whole genome shotgun (WGS) entry which is preliminary data.</text>
</comment>
<evidence type="ECO:0000259" key="1">
    <source>
        <dbReference type="Pfam" id="PF01408"/>
    </source>
</evidence>
<evidence type="ECO:0000259" key="2">
    <source>
        <dbReference type="Pfam" id="PF02894"/>
    </source>
</evidence>
<dbReference type="SUPFAM" id="SSF51735">
    <property type="entry name" value="NAD(P)-binding Rossmann-fold domains"/>
    <property type="match status" value="1"/>
</dbReference>
<gene>
    <name evidence="3" type="ORF">DM868_06390</name>
</gene>
<dbReference type="PANTHER" id="PTHR43249">
    <property type="entry name" value="UDP-N-ACETYL-2-AMINO-2-DEOXY-D-GLUCURONATE OXIDASE"/>
    <property type="match status" value="1"/>
</dbReference>
<organism evidence="3 4">
    <name type="scientific">Natronomonas salsuginis</name>
    <dbReference type="NCBI Taxonomy" id="2217661"/>
    <lineage>
        <taxon>Archaea</taxon>
        <taxon>Methanobacteriati</taxon>
        <taxon>Methanobacteriota</taxon>
        <taxon>Stenosarchaea group</taxon>
        <taxon>Halobacteria</taxon>
        <taxon>Halobacteriales</taxon>
        <taxon>Natronomonadaceae</taxon>
        <taxon>Natronomonas</taxon>
    </lineage>
</organism>
<dbReference type="EMBL" id="QKNX01000002">
    <property type="protein sequence ID" value="TKR26119.1"/>
    <property type="molecule type" value="Genomic_DNA"/>
</dbReference>
<proteinExistence type="predicted"/>
<dbReference type="Proteomes" id="UP000308037">
    <property type="component" value="Unassembled WGS sequence"/>
</dbReference>
<dbReference type="Gene3D" id="3.40.50.720">
    <property type="entry name" value="NAD(P)-binding Rossmann-like Domain"/>
    <property type="match status" value="1"/>
</dbReference>
<dbReference type="InterPro" id="IPR000683">
    <property type="entry name" value="Gfo/Idh/MocA-like_OxRdtase_N"/>
</dbReference>
<sequence length="392" mass="43201">MTYRVAIVGTGANPETRGRDGYAMAYRHAKGYERLESCSLVACADIVRENAEAFAEHHDIEEVYEDHEEMLAAVEPDIVSVCVPPAIHAELVIDCARAPGVEAVHCEKPMATTWADCRRMVAICEAESVQLTIDHQRRFAMPVVRAKELLAAGEIGELRRLEWSEVNLFDAGSHLFDLCDLFTDGERVEWVLAGIDYARENRWFGAINETRAISQWRYGDGTMGFASTAEEGPTLVDAYCRLVGTEGEIEIQPDGGPPLRMRTDGGWKSIDTANETVYSYSPGIVTATAKKLAGVLPVTIERFEDPPTHYERAIEHLVSSLSSGEEPTISGQSVLRGTELVFASWQSARQRGRVHLPLEIDDNPLEAMYEAGALNAPRETETDATEGELAAD</sequence>
<dbReference type="OrthoDB" id="282474at2157"/>
<dbReference type="AlphaFoldDB" id="A0A4U5JJ49"/>
<reference evidence="3 4" key="1">
    <citation type="submission" date="2019-04" db="EMBL/GenBank/DDBJ databases">
        <title>Natronomonas sp. F20-122 a newhaloarchaeon isolated from a saline saltern of Isla Bacuta, Huelva, Spain.</title>
        <authorList>
            <person name="Duran-Viseras A."/>
            <person name="Sanchez-Porro C."/>
            <person name="Ventosa A."/>
        </authorList>
    </citation>
    <scope>NUCLEOTIDE SEQUENCE [LARGE SCALE GENOMIC DNA]</scope>
    <source>
        <strain evidence="3 4">F20-122</strain>
    </source>
</reference>
<dbReference type="InterPro" id="IPR036291">
    <property type="entry name" value="NAD(P)-bd_dom_sf"/>
</dbReference>
<dbReference type="Gene3D" id="3.30.360.10">
    <property type="entry name" value="Dihydrodipicolinate Reductase, domain 2"/>
    <property type="match status" value="1"/>
</dbReference>
<evidence type="ECO:0000313" key="3">
    <source>
        <dbReference type="EMBL" id="TKR26119.1"/>
    </source>
</evidence>
<accession>A0A4U5JJ49</accession>
<feature type="domain" description="Gfo/Idh/MocA-like oxidoreductase C-terminal" evidence="2">
    <location>
        <begin position="168"/>
        <end position="356"/>
    </location>
</feature>
<dbReference type="GO" id="GO:0000166">
    <property type="term" value="F:nucleotide binding"/>
    <property type="evidence" value="ECO:0007669"/>
    <property type="project" value="InterPro"/>
</dbReference>
<dbReference type="Pfam" id="PF02894">
    <property type="entry name" value="GFO_IDH_MocA_C"/>
    <property type="match status" value="1"/>
</dbReference>
<dbReference type="RefSeq" id="WP_137276036.1">
    <property type="nucleotide sequence ID" value="NZ_QKNX01000002.1"/>
</dbReference>
<dbReference type="SUPFAM" id="SSF55347">
    <property type="entry name" value="Glyceraldehyde-3-phosphate dehydrogenase-like, C-terminal domain"/>
    <property type="match status" value="1"/>
</dbReference>
<dbReference type="InterPro" id="IPR052515">
    <property type="entry name" value="Gfo/Idh/MocA_Oxidoreductase"/>
</dbReference>
<keyword evidence="4" id="KW-1185">Reference proteome</keyword>
<evidence type="ECO:0000313" key="4">
    <source>
        <dbReference type="Proteomes" id="UP000308037"/>
    </source>
</evidence>
<dbReference type="PANTHER" id="PTHR43249:SF1">
    <property type="entry name" value="D-GLUCOSIDE 3-DEHYDROGENASE"/>
    <property type="match status" value="1"/>
</dbReference>
<dbReference type="Pfam" id="PF01408">
    <property type="entry name" value="GFO_IDH_MocA"/>
    <property type="match status" value="1"/>
</dbReference>
<name>A0A4U5JJ49_9EURY</name>
<dbReference type="InterPro" id="IPR004104">
    <property type="entry name" value="Gfo/Idh/MocA-like_OxRdtase_C"/>
</dbReference>
<feature type="domain" description="Gfo/Idh/MocA-like oxidoreductase N-terminal" evidence="1">
    <location>
        <begin position="4"/>
        <end position="135"/>
    </location>
</feature>
<protein>
    <submittedName>
        <fullName evidence="3">Gfo/Idh/MocA family oxidoreductase</fullName>
    </submittedName>
</protein>